<dbReference type="PANTHER" id="PTHR31683:SF184">
    <property type="entry name" value="PECTATE LYASE"/>
    <property type="match status" value="1"/>
</dbReference>
<evidence type="ECO:0000256" key="5">
    <source>
        <dbReference type="ARBA" id="ARBA00022723"/>
    </source>
</evidence>
<evidence type="ECO:0000256" key="8">
    <source>
        <dbReference type="ARBA" id="ARBA00023180"/>
    </source>
</evidence>
<dbReference type="InterPro" id="IPR011050">
    <property type="entry name" value="Pectin_lyase_fold/virulence"/>
</dbReference>
<keyword evidence="5 10" id="KW-0479">Metal-binding</keyword>
<reference evidence="12" key="1">
    <citation type="submission" date="2023-03" db="EMBL/GenBank/DDBJ databases">
        <authorList>
            <person name="Julca I."/>
        </authorList>
    </citation>
    <scope>NUCLEOTIDE SEQUENCE</scope>
</reference>
<dbReference type="EC" id="4.2.2.2" evidence="4 10"/>
<proteinExistence type="inferred from homology"/>
<dbReference type="EMBL" id="OX459119">
    <property type="protein sequence ID" value="CAI9092714.1"/>
    <property type="molecule type" value="Genomic_DNA"/>
</dbReference>
<name>A0AAV1CAT3_OLDCO</name>
<dbReference type="GO" id="GO:0046872">
    <property type="term" value="F:metal ion binding"/>
    <property type="evidence" value="ECO:0007669"/>
    <property type="project" value="UniProtKB-KW"/>
</dbReference>
<dbReference type="InterPro" id="IPR002022">
    <property type="entry name" value="Pec_lyase"/>
</dbReference>
<dbReference type="PANTHER" id="PTHR31683">
    <property type="entry name" value="PECTATE LYASE 18-RELATED"/>
    <property type="match status" value="1"/>
</dbReference>
<dbReference type="Proteomes" id="UP001161247">
    <property type="component" value="Chromosome 2"/>
</dbReference>
<dbReference type="SUPFAM" id="SSF51126">
    <property type="entry name" value="Pectin lyase-like"/>
    <property type="match status" value="1"/>
</dbReference>
<keyword evidence="9 10" id="KW-0456">Lyase</keyword>
<dbReference type="GO" id="GO:0030570">
    <property type="term" value="F:pectate lyase activity"/>
    <property type="evidence" value="ECO:0007669"/>
    <property type="project" value="UniProtKB-EC"/>
</dbReference>
<gene>
    <name evidence="12" type="ORF">OLC1_LOCUS4305</name>
</gene>
<dbReference type="Pfam" id="PF04431">
    <property type="entry name" value="Pec_lyase_N"/>
    <property type="match status" value="1"/>
</dbReference>
<dbReference type="AlphaFoldDB" id="A0AAV1CAT3"/>
<keyword evidence="13" id="KW-1185">Reference proteome</keyword>
<evidence type="ECO:0000313" key="12">
    <source>
        <dbReference type="EMBL" id="CAI9092714.1"/>
    </source>
</evidence>
<dbReference type="InterPro" id="IPR012334">
    <property type="entry name" value="Pectin_lyas_fold"/>
</dbReference>
<sequence>MAAFVTNCVSVIFMVSFVFTIIPCLVANTTITIDKDAHIADFDEFLQKRAEKALQSSLSAYNPHPEEVTDNFNKQVGDLLLGGNVTRRNLKKSDCMATNPIDRCWRCDPNWAKDRKKLARCARGFGRYTTGGMAGNYYVVTDPSDDDIQNPRPGTLRHAAIQEEPLWIIFERNMVIRLSEELLITSNKTIDGRGAEVHIAYGGGLTLQFVQNVIIHNIRIHHIYPGSGGMIRDSVFHIGLRTKSDGDGISIFGSNHIWIDHVSMSKCSDGLIDAIMASTAITISSCKFNNHNDVILLGASDGHSEDAIMQVTVAFNRFGKGLVQRMPRCRWGFFHIVNNDYAQWQMYAIGGSAHPTIISQGNRFKAAKNQFTKEVTKRDYAEESEWSKWQWRSEGDVFLNGAYFVESGAPLHETPFNGKNKLQFKPGSYAGRLTRYAGALKCKASQPC</sequence>
<evidence type="ECO:0000256" key="1">
    <source>
        <dbReference type="ARBA" id="ARBA00000695"/>
    </source>
</evidence>
<keyword evidence="6" id="KW-0732">Signal</keyword>
<dbReference type="PRINTS" id="PR00807">
    <property type="entry name" value="AMBALLERGEN"/>
</dbReference>
<keyword evidence="7 10" id="KW-0106">Calcium</keyword>
<keyword evidence="8" id="KW-0325">Glycoprotein</keyword>
<evidence type="ECO:0000256" key="6">
    <source>
        <dbReference type="ARBA" id="ARBA00022729"/>
    </source>
</evidence>
<evidence type="ECO:0000256" key="9">
    <source>
        <dbReference type="ARBA" id="ARBA00023239"/>
    </source>
</evidence>
<dbReference type="InterPro" id="IPR018082">
    <property type="entry name" value="AmbAllergen"/>
</dbReference>
<evidence type="ECO:0000256" key="4">
    <source>
        <dbReference type="ARBA" id="ARBA00012272"/>
    </source>
</evidence>
<evidence type="ECO:0000313" key="13">
    <source>
        <dbReference type="Proteomes" id="UP001161247"/>
    </source>
</evidence>
<organism evidence="12 13">
    <name type="scientific">Oldenlandia corymbosa var. corymbosa</name>
    <dbReference type="NCBI Taxonomy" id="529605"/>
    <lineage>
        <taxon>Eukaryota</taxon>
        <taxon>Viridiplantae</taxon>
        <taxon>Streptophyta</taxon>
        <taxon>Embryophyta</taxon>
        <taxon>Tracheophyta</taxon>
        <taxon>Spermatophyta</taxon>
        <taxon>Magnoliopsida</taxon>
        <taxon>eudicotyledons</taxon>
        <taxon>Gunneridae</taxon>
        <taxon>Pentapetalae</taxon>
        <taxon>asterids</taxon>
        <taxon>lamiids</taxon>
        <taxon>Gentianales</taxon>
        <taxon>Rubiaceae</taxon>
        <taxon>Rubioideae</taxon>
        <taxon>Spermacoceae</taxon>
        <taxon>Hedyotis-Oldenlandia complex</taxon>
        <taxon>Oldenlandia</taxon>
    </lineage>
</organism>
<dbReference type="InterPro" id="IPR045032">
    <property type="entry name" value="PEL"/>
</dbReference>
<evidence type="ECO:0000259" key="11">
    <source>
        <dbReference type="SMART" id="SM00656"/>
    </source>
</evidence>
<comment type="catalytic activity">
    <reaction evidence="1 10">
        <text>Eliminative cleavage of (1-&gt;4)-alpha-D-galacturonan to give oligosaccharides with 4-deoxy-alpha-D-galact-4-enuronosyl groups at their non-reducing ends.</text>
        <dbReference type="EC" id="4.2.2.2"/>
    </reaction>
</comment>
<feature type="domain" description="Pectate lyase" evidence="11">
    <location>
        <begin position="173"/>
        <end position="370"/>
    </location>
</feature>
<evidence type="ECO:0000256" key="10">
    <source>
        <dbReference type="RuleBase" id="RU361123"/>
    </source>
</evidence>
<evidence type="ECO:0000256" key="3">
    <source>
        <dbReference type="ARBA" id="ARBA00010980"/>
    </source>
</evidence>
<accession>A0AAV1CAT3</accession>
<evidence type="ECO:0000256" key="2">
    <source>
        <dbReference type="ARBA" id="ARBA00005220"/>
    </source>
</evidence>
<comment type="similarity">
    <text evidence="3 10">Belongs to the polysaccharide lyase 1 family.</text>
</comment>
<evidence type="ECO:0000256" key="7">
    <source>
        <dbReference type="ARBA" id="ARBA00022837"/>
    </source>
</evidence>
<dbReference type="Pfam" id="PF00544">
    <property type="entry name" value="Pectate_lyase_4"/>
    <property type="match status" value="1"/>
</dbReference>
<dbReference type="InterPro" id="IPR007524">
    <property type="entry name" value="Pec_lyase_N"/>
</dbReference>
<comment type="cofactor">
    <cofactor evidence="10">
        <name>Ca(2+)</name>
        <dbReference type="ChEBI" id="CHEBI:29108"/>
    </cofactor>
    <text evidence="10">Binds 1 Ca(2+) ion. Required for its activity.</text>
</comment>
<dbReference type="SMART" id="SM00656">
    <property type="entry name" value="Amb_all"/>
    <property type="match status" value="1"/>
</dbReference>
<comment type="pathway">
    <text evidence="2 10">Glycan metabolism; pectin degradation; 2-dehydro-3-deoxy-D-gluconate from pectin: step 2/5.</text>
</comment>
<dbReference type="Gene3D" id="2.160.20.10">
    <property type="entry name" value="Single-stranded right-handed beta-helix, Pectin lyase-like"/>
    <property type="match status" value="1"/>
</dbReference>
<protein>
    <recommendedName>
        <fullName evidence="4 10">Pectate lyase</fullName>
        <ecNumber evidence="4 10">4.2.2.2</ecNumber>
    </recommendedName>
</protein>